<organism evidence="3 4">
    <name type="scientific">Phenylobacterium montanum</name>
    <dbReference type="NCBI Taxonomy" id="2823693"/>
    <lineage>
        <taxon>Bacteria</taxon>
        <taxon>Pseudomonadati</taxon>
        <taxon>Pseudomonadota</taxon>
        <taxon>Alphaproteobacteria</taxon>
        <taxon>Caulobacterales</taxon>
        <taxon>Caulobacteraceae</taxon>
        <taxon>Phenylobacterium</taxon>
    </lineage>
</organism>
<dbReference type="AlphaFoldDB" id="A0A975IWW1"/>
<proteinExistence type="predicted"/>
<dbReference type="EMBL" id="CP073078">
    <property type="protein sequence ID" value="QUD89999.1"/>
    <property type="molecule type" value="Genomic_DNA"/>
</dbReference>
<dbReference type="KEGG" id="caul:KCG34_09110"/>
<feature type="region of interest" description="Disordered" evidence="1">
    <location>
        <begin position="24"/>
        <end position="151"/>
    </location>
</feature>
<dbReference type="RefSeq" id="WP_211940050.1">
    <property type="nucleotide sequence ID" value="NZ_CP073078.1"/>
</dbReference>
<name>A0A975IWW1_9CAUL</name>
<evidence type="ECO:0000256" key="2">
    <source>
        <dbReference type="SAM" id="SignalP"/>
    </source>
</evidence>
<sequence length="250" mass="27896">MKTLLAATAALALLGGTSAFAQNDYHQGGHNEGVPHGEARGGPPGQGGGGYRQGGYQSAPQAARPQAAPQYAPQQYGGQRYGGEQGGYRQNPQYARPQNAPQYGGQRYDGQRHEGDRGEGYRGEGNRGAPGWQGHPEGRGPRPNWGAPMAEGGRAPRYDRHYYPRVVDLGSRYHWRGDWYPQRGFYYHRWVYGEFLPFGWFARDYWVDDYWDYGLPPPPWGYTWVRVGGDVLLINIANGFVAESIYGAFY</sequence>
<feature type="compositionally biased region" description="Basic and acidic residues" evidence="1">
    <location>
        <begin position="27"/>
        <end position="39"/>
    </location>
</feature>
<evidence type="ECO:0000313" key="4">
    <source>
        <dbReference type="Proteomes" id="UP000676409"/>
    </source>
</evidence>
<reference evidence="3" key="1">
    <citation type="submission" date="2021-04" db="EMBL/GenBank/DDBJ databases">
        <title>The complete genome sequence of Caulobacter sp. S6.</title>
        <authorList>
            <person name="Tang Y."/>
            <person name="Ouyang W."/>
            <person name="Liu Q."/>
            <person name="Huang B."/>
            <person name="Guo Z."/>
            <person name="Lei P."/>
        </authorList>
    </citation>
    <scope>NUCLEOTIDE SEQUENCE</scope>
    <source>
        <strain evidence="3">S6</strain>
    </source>
</reference>
<protein>
    <submittedName>
        <fullName evidence="3">RcnB family protein</fullName>
    </submittedName>
</protein>
<evidence type="ECO:0000256" key="1">
    <source>
        <dbReference type="SAM" id="MobiDB-lite"/>
    </source>
</evidence>
<gene>
    <name evidence="3" type="ORF">KCG34_09110</name>
</gene>
<dbReference type="InterPro" id="IPR024572">
    <property type="entry name" value="RcnB"/>
</dbReference>
<evidence type="ECO:0000313" key="3">
    <source>
        <dbReference type="EMBL" id="QUD89999.1"/>
    </source>
</evidence>
<feature type="compositionally biased region" description="Basic and acidic residues" evidence="1">
    <location>
        <begin position="109"/>
        <end position="125"/>
    </location>
</feature>
<accession>A0A975IWW1</accession>
<keyword evidence="2" id="KW-0732">Signal</keyword>
<feature type="signal peptide" evidence="2">
    <location>
        <begin position="1"/>
        <end position="21"/>
    </location>
</feature>
<feature type="compositionally biased region" description="Gly residues" evidence="1">
    <location>
        <begin position="40"/>
        <end position="53"/>
    </location>
</feature>
<dbReference type="Pfam" id="PF11776">
    <property type="entry name" value="RcnB"/>
    <property type="match status" value="1"/>
</dbReference>
<dbReference type="Proteomes" id="UP000676409">
    <property type="component" value="Chromosome"/>
</dbReference>
<feature type="chain" id="PRO_5036925941" evidence="2">
    <location>
        <begin position="22"/>
        <end position="250"/>
    </location>
</feature>
<keyword evidence="4" id="KW-1185">Reference proteome</keyword>
<dbReference type="Gene3D" id="3.10.450.160">
    <property type="entry name" value="inner membrane protein cigr"/>
    <property type="match status" value="1"/>
</dbReference>
<feature type="compositionally biased region" description="Low complexity" evidence="1">
    <location>
        <begin position="54"/>
        <end position="78"/>
    </location>
</feature>